<evidence type="ECO:0000256" key="3">
    <source>
        <dbReference type="ARBA" id="ARBA00022801"/>
    </source>
</evidence>
<keyword evidence="4" id="KW-0862">Zinc</keyword>
<dbReference type="PANTHER" id="PTHR30471">
    <property type="entry name" value="DNA REPAIR PROTEIN RADC"/>
    <property type="match status" value="1"/>
</dbReference>
<proteinExistence type="predicted"/>
<dbReference type="GO" id="GO:0046872">
    <property type="term" value="F:metal ion binding"/>
    <property type="evidence" value="ECO:0007669"/>
    <property type="project" value="UniProtKB-KW"/>
</dbReference>
<keyword evidence="8" id="KW-1185">Reference proteome</keyword>
<dbReference type="InterPro" id="IPR001405">
    <property type="entry name" value="UPF0758"/>
</dbReference>
<comment type="caution">
    <text evidence="7">The sequence shown here is derived from an EMBL/GenBank/DDBJ whole genome shotgun (WGS) entry which is preliminary data.</text>
</comment>
<evidence type="ECO:0000256" key="2">
    <source>
        <dbReference type="ARBA" id="ARBA00022723"/>
    </source>
</evidence>
<evidence type="ECO:0000256" key="1">
    <source>
        <dbReference type="ARBA" id="ARBA00022670"/>
    </source>
</evidence>
<dbReference type="InterPro" id="IPR020891">
    <property type="entry name" value="UPF0758_CS"/>
</dbReference>
<dbReference type="AlphaFoldDB" id="A0A842HZ99"/>
<feature type="domain" description="MPN" evidence="6">
    <location>
        <begin position="7"/>
        <end position="129"/>
    </location>
</feature>
<evidence type="ECO:0000313" key="8">
    <source>
        <dbReference type="Proteomes" id="UP000564378"/>
    </source>
</evidence>
<keyword evidence="3" id="KW-0378">Hydrolase</keyword>
<organism evidence="7 8">
    <name type="scientific">Parasphingopyxis marina</name>
    <dbReference type="NCBI Taxonomy" id="2761622"/>
    <lineage>
        <taxon>Bacteria</taxon>
        <taxon>Pseudomonadati</taxon>
        <taxon>Pseudomonadota</taxon>
        <taxon>Alphaproteobacteria</taxon>
        <taxon>Sphingomonadales</taxon>
        <taxon>Sphingomonadaceae</taxon>
        <taxon>Parasphingopyxis</taxon>
    </lineage>
</organism>
<dbReference type="Pfam" id="PF04002">
    <property type="entry name" value="RadC"/>
    <property type="match status" value="1"/>
</dbReference>
<evidence type="ECO:0000313" key="7">
    <source>
        <dbReference type="EMBL" id="MBC2778516.1"/>
    </source>
</evidence>
<sequence>MSMQGSPLFGDRAFADFFAPLVLRHDYEHAVVAHLGADGRLVAISEAQGSRDKIILPLRTIVHDALSHDGHAVMIAHNHPSGDPTPSETDIETTRKLADLLRPLSIRIFDHLILTSNGGFTSFRDLGWL</sequence>
<dbReference type="SUPFAM" id="SSF102712">
    <property type="entry name" value="JAB1/MPN domain"/>
    <property type="match status" value="1"/>
</dbReference>
<keyword evidence="1" id="KW-0645">Protease</keyword>
<dbReference type="InterPro" id="IPR037518">
    <property type="entry name" value="MPN"/>
</dbReference>
<gene>
    <name evidence="7" type="ORF">H6P80_12900</name>
</gene>
<evidence type="ECO:0000259" key="6">
    <source>
        <dbReference type="PROSITE" id="PS50249"/>
    </source>
</evidence>
<keyword evidence="5" id="KW-0482">Metalloprotease</keyword>
<dbReference type="InterPro" id="IPR025657">
    <property type="entry name" value="RadC_JAB"/>
</dbReference>
<dbReference type="PROSITE" id="PS01302">
    <property type="entry name" value="UPF0758"/>
    <property type="match status" value="1"/>
</dbReference>
<dbReference type="GO" id="GO:0006508">
    <property type="term" value="P:proteolysis"/>
    <property type="evidence" value="ECO:0007669"/>
    <property type="project" value="UniProtKB-KW"/>
</dbReference>
<reference evidence="7 8" key="1">
    <citation type="submission" date="2020-08" db="EMBL/GenBank/DDBJ databases">
        <title>Draft genome sequence of Parasphingopyxis sp. GrpM-11.</title>
        <authorList>
            <person name="Oh J."/>
            <person name="Roh D.-H."/>
        </authorList>
    </citation>
    <scope>NUCLEOTIDE SEQUENCE [LARGE SCALE GENOMIC DNA]</scope>
    <source>
        <strain evidence="7 8">GrpM-11</strain>
    </source>
</reference>
<name>A0A842HZ99_9SPHN</name>
<dbReference type="Gene3D" id="3.40.140.10">
    <property type="entry name" value="Cytidine Deaminase, domain 2"/>
    <property type="match status" value="1"/>
</dbReference>
<evidence type="ECO:0000256" key="4">
    <source>
        <dbReference type="ARBA" id="ARBA00022833"/>
    </source>
</evidence>
<dbReference type="GO" id="GO:0008237">
    <property type="term" value="F:metallopeptidase activity"/>
    <property type="evidence" value="ECO:0007669"/>
    <property type="project" value="UniProtKB-KW"/>
</dbReference>
<dbReference type="PANTHER" id="PTHR30471:SF3">
    <property type="entry name" value="UPF0758 PROTEIN YEES-RELATED"/>
    <property type="match status" value="1"/>
</dbReference>
<accession>A0A842HZ99</accession>
<evidence type="ECO:0000256" key="5">
    <source>
        <dbReference type="ARBA" id="ARBA00023049"/>
    </source>
</evidence>
<dbReference type="Proteomes" id="UP000564378">
    <property type="component" value="Unassembled WGS sequence"/>
</dbReference>
<protein>
    <submittedName>
        <fullName evidence="7">Mov34/MPN/PAD-1 family protein</fullName>
    </submittedName>
</protein>
<dbReference type="EMBL" id="JACJVJ010000002">
    <property type="protein sequence ID" value="MBC2778516.1"/>
    <property type="molecule type" value="Genomic_DNA"/>
</dbReference>
<dbReference type="RefSeq" id="WP_185801767.1">
    <property type="nucleotide sequence ID" value="NZ_JACJVJ010000002.1"/>
</dbReference>
<keyword evidence="2" id="KW-0479">Metal-binding</keyword>
<dbReference type="PROSITE" id="PS50249">
    <property type="entry name" value="MPN"/>
    <property type="match status" value="1"/>
</dbReference>